<feature type="region of interest" description="Disordered" evidence="1">
    <location>
        <begin position="1"/>
        <end position="40"/>
    </location>
</feature>
<feature type="transmembrane region" description="Helical" evidence="2">
    <location>
        <begin position="51"/>
        <end position="74"/>
    </location>
</feature>
<keyword evidence="2" id="KW-0472">Membrane</keyword>
<feature type="transmembrane region" description="Helical" evidence="2">
    <location>
        <begin position="95"/>
        <end position="114"/>
    </location>
</feature>
<evidence type="ECO:0000313" key="3">
    <source>
        <dbReference type="EMBL" id="MBM7641956.1"/>
    </source>
</evidence>
<feature type="transmembrane region" description="Helical" evidence="2">
    <location>
        <begin position="291"/>
        <end position="314"/>
    </location>
</feature>
<feature type="transmembrane region" description="Helical" evidence="2">
    <location>
        <begin position="156"/>
        <end position="188"/>
    </location>
</feature>
<dbReference type="Proteomes" id="UP000697472">
    <property type="component" value="Unassembled WGS sequence"/>
</dbReference>
<evidence type="ECO:0000256" key="1">
    <source>
        <dbReference type="SAM" id="MobiDB-lite"/>
    </source>
</evidence>
<protein>
    <recommendedName>
        <fullName evidence="5">DUF2079 domain-containing protein</fullName>
    </recommendedName>
</protein>
<feature type="transmembrane region" description="Helical" evidence="2">
    <location>
        <begin position="120"/>
        <end position="144"/>
    </location>
</feature>
<evidence type="ECO:0000256" key="2">
    <source>
        <dbReference type="SAM" id="Phobius"/>
    </source>
</evidence>
<name>A0ABS2PPJ0_9STRE</name>
<feature type="transmembrane region" description="Helical" evidence="2">
    <location>
        <begin position="350"/>
        <end position="368"/>
    </location>
</feature>
<dbReference type="EMBL" id="JAFBEH010000002">
    <property type="protein sequence ID" value="MBM7641956.1"/>
    <property type="molecule type" value="Genomic_DNA"/>
</dbReference>
<accession>A0ABS2PPJ0</accession>
<feature type="transmembrane region" description="Helical" evidence="2">
    <location>
        <begin position="245"/>
        <end position="264"/>
    </location>
</feature>
<keyword evidence="4" id="KW-1185">Reference proteome</keyword>
<gene>
    <name evidence="3" type="ORF">JOC28_000244</name>
</gene>
<feature type="transmembrane region" description="Helical" evidence="2">
    <location>
        <begin position="389"/>
        <end position="413"/>
    </location>
</feature>
<comment type="caution">
    <text evidence="3">The sequence shown here is derived from an EMBL/GenBank/DDBJ whole genome shotgun (WGS) entry which is preliminary data.</text>
</comment>
<proteinExistence type="predicted"/>
<reference evidence="3 4" key="1">
    <citation type="submission" date="2021-01" db="EMBL/GenBank/DDBJ databases">
        <title>Genomic Encyclopedia of Type Strains, Phase IV (KMG-IV): sequencing the most valuable type-strain genomes for metagenomic binning, comparative biology and taxonomic classification.</title>
        <authorList>
            <person name="Goeker M."/>
        </authorList>
    </citation>
    <scope>NUCLEOTIDE SEQUENCE [LARGE SCALE GENOMIC DNA]</scope>
    <source>
        <strain evidence="3 4">DSM 27382</strain>
    </source>
</reference>
<organism evidence="3 4">
    <name type="scientific">Streptococcus loxodontisalivarius</name>
    <dbReference type="NCBI Taxonomy" id="1349415"/>
    <lineage>
        <taxon>Bacteria</taxon>
        <taxon>Bacillati</taxon>
        <taxon>Bacillota</taxon>
        <taxon>Bacilli</taxon>
        <taxon>Lactobacillales</taxon>
        <taxon>Streptococcaceae</taxon>
        <taxon>Streptococcus</taxon>
    </lineage>
</organism>
<feature type="transmembrane region" description="Helical" evidence="2">
    <location>
        <begin position="326"/>
        <end position="344"/>
    </location>
</feature>
<feature type="transmembrane region" description="Helical" evidence="2">
    <location>
        <begin position="200"/>
        <end position="233"/>
    </location>
</feature>
<dbReference type="RefSeq" id="WP_205008821.1">
    <property type="nucleotide sequence ID" value="NZ_JAFBEH010000002.1"/>
</dbReference>
<feature type="compositionally biased region" description="Basic and acidic residues" evidence="1">
    <location>
        <begin position="29"/>
        <end position="39"/>
    </location>
</feature>
<feature type="compositionally biased region" description="Low complexity" evidence="1">
    <location>
        <begin position="1"/>
        <end position="18"/>
    </location>
</feature>
<keyword evidence="2" id="KW-1133">Transmembrane helix</keyword>
<sequence length="533" mass="59884">MNDMTSDFSTDTQQTSYSRSQKVTATKPEQTEGKPERPLVKTPKAKGWHRLLIVILSLLVTGLSVAVPAFSDFANSVQSQHLYTGLMFSRGQLPYTDIFATGGFLYYALIALSYHMKSTAWLLIVEFLAFYISGIYLYRIVAYFTNKAQFASGASVIFYLANLSLGFGGMYPIQFAMPFVLIALWFLVKYFAEKTTDEAFILYGFTGALAILFDARTLIFWIVSFLAIIIYNIGQKHFMRGFYQVLCLVFGSILVIYFTGYFVFNLQMTSDYLADTLTYYLTNLPLMRDNIYLSIAFQIALFLCSGLLVGFVMYFKHIRSQATDKLVKTVIFATALIYALYAIFSQSFSTYLLLYLLPFALSLVALGINDDHDLSLTRTSHRRVRPVGLQTKFLTFFVTASFFLPVAAFAYGIGAPLVSYVANLSVNAERSTLADYISKENSTSGTIYVWDSSAKIYIQSKSQSASKFVLPVNDTANSSNYSDLQDQLIQDSASYIIVNNAQSLPSSVKDNLKNNYETVSVDNVSHFTVYQKK</sequence>
<feature type="compositionally biased region" description="Polar residues" evidence="1">
    <location>
        <begin position="19"/>
        <end position="28"/>
    </location>
</feature>
<evidence type="ECO:0008006" key="5">
    <source>
        <dbReference type="Google" id="ProtNLM"/>
    </source>
</evidence>
<keyword evidence="2" id="KW-0812">Transmembrane</keyword>
<evidence type="ECO:0000313" key="4">
    <source>
        <dbReference type="Proteomes" id="UP000697472"/>
    </source>
</evidence>